<dbReference type="GO" id="GO:0005886">
    <property type="term" value="C:plasma membrane"/>
    <property type="evidence" value="ECO:0007669"/>
    <property type="project" value="TreeGrafter"/>
</dbReference>
<dbReference type="STRING" id="3750.A0A498JS89"/>
<dbReference type="Proteomes" id="UP000290289">
    <property type="component" value="Chromosome 5"/>
</dbReference>
<dbReference type="EMBL" id="RDQH01000331">
    <property type="protein sequence ID" value="RXH97797.1"/>
    <property type="molecule type" value="Genomic_DNA"/>
</dbReference>
<dbReference type="PANTHER" id="PTHR11216:SF161">
    <property type="entry name" value="CALCIUM-BINDING EF HAND FAMILY PROTEIN"/>
    <property type="match status" value="1"/>
</dbReference>
<feature type="region of interest" description="Disordered" evidence="1">
    <location>
        <begin position="108"/>
        <end position="294"/>
    </location>
</feature>
<reference evidence="2 3" key="1">
    <citation type="submission" date="2018-10" db="EMBL/GenBank/DDBJ databases">
        <title>A high-quality apple genome assembly.</title>
        <authorList>
            <person name="Hu J."/>
        </authorList>
    </citation>
    <scope>NUCLEOTIDE SEQUENCE [LARGE SCALE GENOMIC DNA]</scope>
    <source>
        <strain evidence="3">cv. HFTH1</strain>
        <tissue evidence="2">Young leaf</tissue>
    </source>
</reference>
<sequence length="553" mass="61515">YGTEVQGRRGRGRPRKTLEETLRKDLILDLTEDMTQNRAQWRSRIHIADPTYFHECVIHFLVIAHCCGWQPGIQEGAADWDEDWDKFEDEGFTCVKELTLDVSNVLAPPKQKSSSVQKEKAPQVESPTTASSLKVDVKSEKPQSTDAKVVENGAAYDKNEDESAKSAPNSPFASSTVGSPSREFSDSNYGKTTDADASPHNKESQSHDHAGAGSMFSGDKGSDEPAWGTFDNNDDVDSVWGFNAVSTTKDMDQESNKDHYFSGPGEFGLNPIRTGSSQGGGFSQKSRPFTFDDSVPSTPLSAFNSGYSPPRYKDSSEPSFDTFSRFDSFRSTQDTGFFPQPEALGRFDSMRSSRDFDQGNGFPTFDDIPDPFGSSAPFRSSLDSQTPRRDSDPFGSSGPFRTSLDSQTPRKESDFFGSSAAPFRTSFDSQTSRGDSDAFGSSPFRTSFEGQTPRRDSDPFVYSGPFRTSLETPRKDSDHWTVPCKLRDTKCSIRFKISGKCSSSEHHSRLSFLRYFNFQMLIGRLRRLLQRANDSSETFSLHLFLGSFSRCPH</sequence>
<dbReference type="AlphaFoldDB" id="A0A498JS89"/>
<feature type="compositionally biased region" description="Polar residues" evidence="1">
    <location>
        <begin position="166"/>
        <end position="179"/>
    </location>
</feature>
<dbReference type="GO" id="GO:0005737">
    <property type="term" value="C:cytoplasm"/>
    <property type="evidence" value="ECO:0007669"/>
    <property type="project" value="TreeGrafter"/>
</dbReference>
<proteinExistence type="predicted"/>
<accession>A0A498JS89</accession>
<dbReference type="GO" id="GO:0005634">
    <property type="term" value="C:nucleus"/>
    <property type="evidence" value="ECO:0007669"/>
    <property type="project" value="TreeGrafter"/>
</dbReference>
<feature type="region of interest" description="Disordered" evidence="1">
    <location>
        <begin position="331"/>
        <end position="463"/>
    </location>
</feature>
<organism evidence="2 3">
    <name type="scientific">Malus domestica</name>
    <name type="common">Apple</name>
    <name type="synonym">Pyrus malus</name>
    <dbReference type="NCBI Taxonomy" id="3750"/>
    <lineage>
        <taxon>Eukaryota</taxon>
        <taxon>Viridiplantae</taxon>
        <taxon>Streptophyta</taxon>
        <taxon>Embryophyta</taxon>
        <taxon>Tracheophyta</taxon>
        <taxon>Spermatophyta</taxon>
        <taxon>Magnoliopsida</taxon>
        <taxon>eudicotyledons</taxon>
        <taxon>Gunneridae</taxon>
        <taxon>Pentapetalae</taxon>
        <taxon>rosids</taxon>
        <taxon>fabids</taxon>
        <taxon>Rosales</taxon>
        <taxon>Rosaceae</taxon>
        <taxon>Amygdaloideae</taxon>
        <taxon>Maleae</taxon>
        <taxon>Malus</taxon>
    </lineage>
</organism>
<feature type="compositionally biased region" description="Basic and acidic residues" evidence="1">
    <location>
        <begin position="249"/>
        <end position="260"/>
    </location>
</feature>
<gene>
    <name evidence="2" type="ORF">DVH24_010122</name>
</gene>
<name>A0A498JS89_MALDO</name>
<dbReference type="GO" id="GO:0016197">
    <property type="term" value="P:endosomal transport"/>
    <property type="evidence" value="ECO:0007669"/>
    <property type="project" value="TreeGrafter"/>
</dbReference>
<dbReference type="PANTHER" id="PTHR11216">
    <property type="entry name" value="EH DOMAIN"/>
    <property type="match status" value="1"/>
</dbReference>
<feature type="compositionally biased region" description="Basic and acidic residues" evidence="1">
    <location>
        <begin position="193"/>
        <end position="210"/>
    </location>
</feature>
<keyword evidence="3" id="KW-1185">Reference proteome</keyword>
<feature type="compositionally biased region" description="Basic and acidic residues" evidence="1">
    <location>
        <begin position="348"/>
        <end position="357"/>
    </location>
</feature>
<evidence type="ECO:0000313" key="2">
    <source>
        <dbReference type="EMBL" id="RXH97797.1"/>
    </source>
</evidence>
<evidence type="ECO:0000313" key="3">
    <source>
        <dbReference type="Proteomes" id="UP000290289"/>
    </source>
</evidence>
<comment type="caution">
    <text evidence="2">The sequence shown here is derived from an EMBL/GenBank/DDBJ whole genome shotgun (WGS) entry which is preliminary data.</text>
</comment>
<evidence type="ECO:0000256" key="1">
    <source>
        <dbReference type="SAM" id="MobiDB-lite"/>
    </source>
</evidence>
<feature type="non-terminal residue" evidence="2">
    <location>
        <position position="1"/>
    </location>
</feature>
<dbReference type="GO" id="GO:0006897">
    <property type="term" value="P:endocytosis"/>
    <property type="evidence" value="ECO:0007669"/>
    <property type="project" value="TreeGrafter"/>
</dbReference>
<protein>
    <submittedName>
        <fullName evidence="2">Uncharacterized protein</fullName>
    </submittedName>
</protein>